<dbReference type="InterPro" id="IPR005887">
    <property type="entry name" value="GH92_a_mannosidase_put"/>
</dbReference>
<keyword evidence="3" id="KW-0106">Calcium</keyword>
<feature type="domain" description="Glycosyl hydrolase family 92 N-terminal" evidence="6">
    <location>
        <begin position="310"/>
        <end position="552"/>
    </location>
</feature>
<evidence type="ECO:0000256" key="1">
    <source>
        <dbReference type="ARBA" id="ARBA00001913"/>
    </source>
</evidence>
<evidence type="ECO:0000256" key="3">
    <source>
        <dbReference type="ARBA" id="ARBA00022837"/>
    </source>
</evidence>
<dbReference type="Pfam" id="PF14683">
    <property type="entry name" value="CBM-like"/>
    <property type="match status" value="1"/>
</dbReference>
<evidence type="ECO:0000259" key="4">
    <source>
        <dbReference type="Pfam" id="PF07971"/>
    </source>
</evidence>
<dbReference type="SUPFAM" id="SSF49785">
    <property type="entry name" value="Galactose-binding domain-like"/>
    <property type="match status" value="1"/>
</dbReference>
<evidence type="ECO:0000313" key="8">
    <source>
        <dbReference type="Proteomes" id="UP001199816"/>
    </source>
</evidence>
<dbReference type="Pfam" id="PF07971">
    <property type="entry name" value="Glyco_hydro_92"/>
    <property type="match status" value="1"/>
</dbReference>
<dbReference type="InterPro" id="IPR029411">
    <property type="entry name" value="RG-lyase_III"/>
</dbReference>
<dbReference type="Gene3D" id="2.60.120.260">
    <property type="entry name" value="Galactose-binding domain-like"/>
    <property type="match status" value="1"/>
</dbReference>
<comment type="caution">
    <text evidence="7">The sequence shown here is derived from an EMBL/GenBank/DDBJ whole genome shotgun (WGS) entry which is preliminary data.</text>
</comment>
<dbReference type="EMBL" id="JAJNEC010000001">
    <property type="protein sequence ID" value="MCD2421261.1"/>
    <property type="molecule type" value="Genomic_DNA"/>
</dbReference>
<proteinExistence type="predicted"/>
<keyword evidence="7" id="KW-0378">Hydrolase</keyword>
<accession>A0ABS8PJV3</accession>
<name>A0ABS8PJV3_9BACT</name>
<dbReference type="RefSeq" id="WP_231002121.1">
    <property type="nucleotide sequence ID" value="NZ_JAJNEC010000001.1"/>
</dbReference>
<evidence type="ECO:0000259" key="5">
    <source>
        <dbReference type="Pfam" id="PF14683"/>
    </source>
</evidence>
<reference evidence="7 8" key="1">
    <citation type="submission" date="2021-11" db="EMBL/GenBank/DDBJ databases">
        <title>Genomic of Niabella pedocola.</title>
        <authorList>
            <person name="Wu T."/>
        </authorList>
    </citation>
    <scope>NUCLEOTIDE SEQUENCE [LARGE SCALE GENOMIC DNA]</scope>
    <source>
        <strain evidence="7 8">JCM 31011</strain>
    </source>
</reference>
<dbReference type="Gene3D" id="1.20.1050.60">
    <property type="entry name" value="alpha-1,2-mannosidase"/>
    <property type="match status" value="1"/>
</dbReference>
<keyword evidence="7" id="KW-0326">Glycosidase</keyword>
<dbReference type="EC" id="3.2.1.-" evidence="7"/>
<dbReference type="InterPro" id="IPR012939">
    <property type="entry name" value="Glyco_hydro_92"/>
</dbReference>
<dbReference type="GO" id="GO:0016798">
    <property type="term" value="F:hydrolase activity, acting on glycosyl bonds"/>
    <property type="evidence" value="ECO:0007669"/>
    <property type="project" value="UniProtKB-KW"/>
</dbReference>
<gene>
    <name evidence="7" type="ORF">LQ567_00700</name>
</gene>
<comment type="cofactor">
    <cofactor evidence="1">
        <name>Ca(2+)</name>
        <dbReference type="ChEBI" id="CHEBI:29108"/>
    </cofactor>
</comment>
<sequence length="1046" mass="117540">MHTYILLKRIVLSVYLTAVAILCNSQERMIWSIGKKDNSAAEFALAPGRYQDFLKEDFGWENRQYIVGHSDPKKNWPYVLPGPADAWGGTSPTAGIRTQVLNVLFELKSADPASAGNLIVDILQTHFKIPPYLKITVNGRSWNFRLPGGTAEGAPEGESRNPLQHTITIPLDAATLKTGVNEVQLASLEGSWLVFDDLRMTGGGNTILSPAPAAVLIRNIKAAPWKLDAAIQPLLVDMVHTDGRPVLNVRLDGRTIFNKKLEAGAAVLEVPMPAATKNIRSRYTIFADGKQVASGVVNRGPQPLVLPSDYVNTFLGTAHSRWMIAPGPWMPFSMVKISPDNQNAGWQAGYDPVFESIGTFSHVHEWTMAGLGTLPVNGPLKIKMGDESALKNDTTGYRSRINKATEEAPLGYYKADLVNYNIKAELTSTTRCSFQRYTYPQEQDGRIMIDLKIPAEYDYKILKARITRVDAQAIEGYSIQQSKNVWSADADQDYTIYFRMEFDRPIKKMGGWINDAVTGERGLEAEQPDEMGCYVEFDTRQNPVVQVRTGISYVDAAGARRNLQEEVTTPFGWNFNAVRQHQVNAWNALLGRVTITSDDSREKMRFYTNLYRSFCRNTFSDVDGRWVDATEKIQQLKKPGDHALGCDAFWNTFWNLNQVWNLVAPEWSGKWVRSQLAMFDANGWLAKGPAGMEYIPVMVGEHEIPLLVSAYQMGIRDYDTEKLFKAVVKTATSKPERVGNGFAGNRDIEAFLKYQYVPADKGRFSNTLEYAYDNWTVGQLATAMRKPEAAVFNERGSWWKHAIDTVSGYARMRYSNGQWEQNFDPYKSGANHQYVEGNAWQLTYFVPQDVPALIRAVGKERFADRLTKGFKASEPWRYNAPGDQYWDFPVVQGNQQSMHFAFLFNWAGQPWQTQQWSRSILDRYYGFGTADAYLGDEDQGQMSSWFVMAALGLFQTDGGCNVNPEYEITSPLYKKVVINLGNRYGRGTQFVISAPAASKENKYIQGARLNGRVLHSFRFPAGELLKGGRLELEMGPAPNKDWGIGQ</sequence>
<dbReference type="InterPro" id="IPR050883">
    <property type="entry name" value="PNGase"/>
</dbReference>
<evidence type="ECO:0000313" key="7">
    <source>
        <dbReference type="EMBL" id="MCD2421261.1"/>
    </source>
</evidence>
<keyword evidence="8" id="KW-1185">Reference proteome</keyword>
<evidence type="ECO:0000256" key="2">
    <source>
        <dbReference type="ARBA" id="ARBA00011245"/>
    </source>
</evidence>
<dbReference type="PANTHER" id="PTHR12143:SF39">
    <property type="entry name" value="SECRETED PROTEIN"/>
    <property type="match status" value="1"/>
</dbReference>
<evidence type="ECO:0000259" key="6">
    <source>
        <dbReference type="Pfam" id="PF17678"/>
    </source>
</evidence>
<dbReference type="Gene3D" id="3.30.2080.10">
    <property type="entry name" value="GH92 mannosidase domain"/>
    <property type="match status" value="1"/>
</dbReference>
<dbReference type="PANTHER" id="PTHR12143">
    <property type="entry name" value="PEPTIDE N-GLYCANASE PNGASE -RELATED"/>
    <property type="match status" value="1"/>
</dbReference>
<comment type="subunit">
    <text evidence="2">Monomer.</text>
</comment>
<dbReference type="SUPFAM" id="SSF48208">
    <property type="entry name" value="Six-hairpin glycosidases"/>
    <property type="match status" value="1"/>
</dbReference>
<dbReference type="NCBIfam" id="TIGR01180">
    <property type="entry name" value="aman2_put"/>
    <property type="match status" value="1"/>
</dbReference>
<dbReference type="InterPro" id="IPR014718">
    <property type="entry name" value="GH-type_carb-bd"/>
</dbReference>
<dbReference type="InterPro" id="IPR041371">
    <property type="entry name" value="GH92_N"/>
</dbReference>
<feature type="domain" description="Rhamnogalacturonan lyase" evidence="5">
    <location>
        <begin position="30"/>
        <end position="199"/>
    </location>
</feature>
<feature type="domain" description="Glycosyl hydrolase family 92" evidence="4">
    <location>
        <begin position="558"/>
        <end position="1036"/>
    </location>
</feature>
<dbReference type="InterPro" id="IPR008979">
    <property type="entry name" value="Galactose-bd-like_sf"/>
</dbReference>
<organism evidence="7 8">
    <name type="scientific">Niabella pedocola</name>
    <dbReference type="NCBI Taxonomy" id="1752077"/>
    <lineage>
        <taxon>Bacteria</taxon>
        <taxon>Pseudomonadati</taxon>
        <taxon>Bacteroidota</taxon>
        <taxon>Chitinophagia</taxon>
        <taxon>Chitinophagales</taxon>
        <taxon>Chitinophagaceae</taxon>
        <taxon>Niabella</taxon>
    </lineage>
</organism>
<dbReference type="Pfam" id="PF17678">
    <property type="entry name" value="Glyco_hydro_92N"/>
    <property type="match status" value="1"/>
</dbReference>
<dbReference type="Gene3D" id="2.70.98.10">
    <property type="match status" value="1"/>
</dbReference>
<dbReference type="Gene3D" id="1.20.1610.10">
    <property type="entry name" value="alpha-1,2-mannosidases domains"/>
    <property type="match status" value="1"/>
</dbReference>
<protein>
    <submittedName>
        <fullName evidence="7">GH92 family glycosyl hydrolase</fullName>
        <ecNumber evidence="7">3.2.1.-</ecNumber>
    </submittedName>
</protein>
<dbReference type="InterPro" id="IPR008928">
    <property type="entry name" value="6-hairpin_glycosidase_sf"/>
</dbReference>
<dbReference type="Proteomes" id="UP001199816">
    <property type="component" value="Unassembled WGS sequence"/>
</dbReference>